<comment type="caution">
    <text evidence="5">The sequence shown here is derived from an EMBL/GenBank/DDBJ whole genome shotgun (WGS) entry which is preliminary data.</text>
</comment>
<keyword evidence="3" id="KW-0732">Signal</keyword>
<feature type="signal peptide" evidence="3">
    <location>
        <begin position="1"/>
        <end position="21"/>
    </location>
</feature>
<keyword evidence="2" id="KW-1133">Transmembrane helix</keyword>
<evidence type="ECO:0000259" key="4">
    <source>
        <dbReference type="Pfam" id="PF04213"/>
    </source>
</evidence>
<organism evidence="5 6">
    <name type="scientific">Arthrobacter gallicola</name>
    <dbReference type="NCBI Taxonomy" id="2762225"/>
    <lineage>
        <taxon>Bacteria</taxon>
        <taxon>Bacillati</taxon>
        <taxon>Actinomycetota</taxon>
        <taxon>Actinomycetes</taxon>
        <taxon>Micrococcales</taxon>
        <taxon>Micrococcaceae</taxon>
        <taxon>Arthrobacter</taxon>
    </lineage>
</organism>
<dbReference type="Proteomes" id="UP000609874">
    <property type="component" value="Unassembled WGS sequence"/>
</dbReference>
<evidence type="ECO:0000313" key="5">
    <source>
        <dbReference type="EMBL" id="MBD7996278.1"/>
    </source>
</evidence>
<feature type="compositionally biased region" description="Low complexity" evidence="1">
    <location>
        <begin position="237"/>
        <end position="253"/>
    </location>
</feature>
<evidence type="ECO:0000256" key="1">
    <source>
        <dbReference type="SAM" id="MobiDB-lite"/>
    </source>
</evidence>
<reference evidence="5 6" key="1">
    <citation type="submission" date="2020-08" db="EMBL/GenBank/DDBJ databases">
        <title>A Genomic Blueprint of the Chicken Gut Microbiome.</title>
        <authorList>
            <person name="Gilroy R."/>
            <person name="Ravi A."/>
            <person name="Getino M."/>
            <person name="Pursley I."/>
            <person name="Horton D.L."/>
            <person name="Alikhan N.-F."/>
            <person name="Baker D."/>
            <person name="Gharbi K."/>
            <person name="Hall N."/>
            <person name="Watson M."/>
            <person name="Adriaenssens E.M."/>
            <person name="Foster-Nyarko E."/>
            <person name="Jarju S."/>
            <person name="Secka A."/>
            <person name="Antonio M."/>
            <person name="Oren A."/>
            <person name="Chaudhuri R."/>
            <person name="La Ragione R.M."/>
            <person name="Hildebrand F."/>
            <person name="Pallen M.J."/>
        </authorList>
    </citation>
    <scope>NUCLEOTIDE SEQUENCE [LARGE SCALE GENOMIC DNA]</scope>
    <source>
        <strain evidence="5 6">Sa2CUA1</strain>
    </source>
</reference>
<name>A0ABR8UUR3_9MICC</name>
<dbReference type="PRINTS" id="PR01217">
    <property type="entry name" value="PRICHEXTENSN"/>
</dbReference>
<feature type="transmembrane region" description="Helical" evidence="2">
    <location>
        <begin position="725"/>
        <end position="745"/>
    </location>
</feature>
<feature type="region of interest" description="Disordered" evidence="1">
    <location>
        <begin position="237"/>
        <end position="315"/>
    </location>
</feature>
<accession>A0ABR8UUR3</accession>
<gene>
    <name evidence="5" type="ORF">H9639_13320</name>
</gene>
<evidence type="ECO:0000256" key="2">
    <source>
        <dbReference type="SAM" id="Phobius"/>
    </source>
</evidence>
<dbReference type="RefSeq" id="WP_191808566.1">
    <property type="nucleotide sequence ID" value="NZ_JACSQD010000006.1"/>
</dbReference>
<keyword evidence="2" id="KW-0812">Transmembrane</keyword>
<feature type="domain" description="Htaa" evidence="4">
    <location>
        <begin position="535"/>
        <end position="691"/>
    </location>
</feature>
<evidence type="ECO:0000313" key="6">
    <source>
        <dbReference type="Proteomes" id="UP000609874"/>
    </source>
</evidence>
<feature type="domain" description="Htaa" evidence="4">
    <location>
        <begin position="319"/>
        <end position="474"/>
    </location>
</feature>
<protein>
    <submittedName>
        <fullName evidence="5">HtaA domain-containing protein</fullName>
    </submittedName>
</protein>
<dbReference type="EMBL" id="JACSQD010000006">
    <property type="protein sequence ID" value="MBD7996278.1"/>
    <property type="molecule type" value="Genomic_DNA"/>
</dbReference>
<dbReference type="Pfam" id="PF04213">
    <property type="entry name" value="HtaA"/>
    <property type="match status" value="2"/>
</dbReference>
<sequence>MLLTLALALGTLLALPAIANAVGPATTVTPGYAGGTVTVSGTGFAAASPGIYVAVAPVGASGFYAAGAEQSSTVWVAPGNADTAATAPMGADGSFSVKVQLPAGGDLAVYTSKAHGQGFADKSQDTITSVQVLPAPSVTVSPVSEAGGTLTVSGSGFYPDGTGAYVALADAATTTVDRTNRTAQWLRLGNGLNSDGTFTATFEVGPRAETGDLYVLTTRGHLLTDVDLSTRTAVTYTAAPAPAPTDTPTETPTTPAPAPTDTPTETPTTPAPGPSETPTETPSTPAPAPSETPTGTPTTPAPAPSEKPTTPAAGNVKDASLQWGFKGSFISYLKYGAAGGWTLSGGVTETNGIFNWSKGAGTINDGVGRVSFPGSVRFTGHQGALDLTFSDFAVNLVSPQRGTLQAKVSNGTSAAALTRAGGDVVDLVDLDLSGANLTAANFSLTGAKATLTAAGAAAFNGMYAAGTVMDPVSAAAAGVVLPPATQTPGTGTQAPTGDAAEPAPDVTAVVPAGTTEKTPEPRYTTVCTSNVVQGATLEWGVKSSFRSYIKSAIANGGWSLSGVGESANGFSFGSGTGTYASGSRTGTVGYPGTVSFSGHDGTLNLTLSGIRIQQTGPSTGVLIATVDSADMDGNRQSHGAVQFASLDLSGASVTPQSISVSGAPATLTAAGAAAFAGFYEAGAALDPVSFTFPLGAETDCSQVLVDADGNPIGSLASTGASGTSVMLGAAALALLLGVGLTIVAARRNRGAHA</sequence>
<feature type="chain" id="PRO_5045793382" evidence="3">
    <location>
        <begin position="22"/>
        <end position="753"/>
    </location>
</feature>
<dbReference type="Gene3D" id="2.60.40.230">
    <property type="entry name" value="Neocarzinostatin-like"/>
    <property type="match status" value="2"/>
</dbReference>
<proteinExistence type="predicted"/>
<keyword evidence="6" id="KW-1185">Reference proteome</keyword>
<dbReference type="InterPro" id="IPR007331">
    <property type="entry name" value="Htaa"/>
</dbReference>
<evidence type="ECO:0000256" key="3">
    <source>
        <dbReference type="SAM" id="SignalP"/>
    </source>
</evidence>
<keyword evidence="2" id="KW-0472">Membrane</keyword>